<dbReference type="PROSITE" id="PS50222">
    <property type="entry name" value="EF_HAND_2"/>
    <property type="match status" value="1"/>
</dbReference>
<dbReference type="Pfam" id="PF00153">
    <property type="entry name" value="Mito_carr"/>
    <property type="match status" value="3"/>
</dbReference>
<keyword evidence="16" id="KW-1185">Reference proteome</keyword>
<dbReference type="InterPro" id="IPR011992">
    <property type="entry name" value="EF-hand-dom_pair"/>
</dbReference>
<evidence type="ECO:0000256" key="10">
    <source>
        <dbReference type="ARBA" id="ARBA00023128"/>
    </source>
</evidence>
<gene>
    <name evidence="15" type="primary">slc25a25a</name>
</gene>
<feature type="repeat" description="Solcar" evidence="12">
    <location>
        <begin position="337"/>
        <end position="422"/>
    </location>
</feature>
<keyword evidence="4 12" id="KW-0812">Transmembrane</keyword>
<evidence type="ECO:0000259" key="14">
    <source>
        <dbReference type="PROSITE" id="PS50222"/>
    </source>
</evidence>
<dbReference type="GO" id="GO:0005743">
    <property type="term" value="C:mitochondrial inner membrane"/>
    <property type="evidence" value="ECO:0007669"/>
    <property type="project" value="UniProtKB-SubCell"/>
</dbReference>
<dbReference type="InterPro" id="IPR023395">
    <property type="entry name" value="MCP_dom_sf"/>
</dbReference>
<evidence type="ECO:0000256" key="3">
    <source>
        <dbReference type="ARBA" id="ARBA00022448"/>
    </source>
</evidence>
<dbReference type="InterPro" id="IPR002048">
    <property type="entry name" value="EF_hand_dom"/>
</dbReference>
<feature type="repeat" description="Solcar" evidence="12">
    <location>
        <begin position="243"/>
        <end position="329"/>
    </location>
</feature>
<keyword evidence="3 13" id="KW-0813">Transport</keyword>
<dbReference type="SUPFAM" id="SSF103506">
    <property type="entry name" value="Mitochondrial carrier"/>
    <property type="match status" value="1"/>
</dbReference>
<dbReference type="Proteomes" id="UP000472264">
    <property type="component" value="Chromosome 9"/>
</dbReference>
<evidence type="ECO:0000256" key="9">
    <source>
        <dbReference type="ARBA" id="ARBA00022989"/>
    </source>
</evidence>
<evidence type="ECO:0000256" key="7">
    <source>
        <dbReference type="ARBA" id="ARBA00022792"/>
    </source>
</evidence>
<dbReference type="InterPro" id="IPR002067">
    <property type="entry name" value="MCP"/>
</dbReference>
<dbReference type="FunFam" id="1.10.238.10:FF:000028">
    <property type="entry name" value="Putative calcium-binding mitochondrial carrier protein scamc-2"/>
    <property type="match status" value="1"/>
</dbReference>
<dbReference type="Gene3D" id="1.10.238.10">
    <property type="entry name" value="EF-hand"/>
    <property type="match status" value="1"/>
</dbReference>
<protein>
    <submittedName>
        <fullName evidence="15">Calcium-binding mitochondrial carrier protein SCaMC-2-A-like</fullName>
    </submittedName>
</protein>
<keyword evidence="8" id="KW-0106">Calcium</keyword>
<reference evidence="15" key="3">
    <citation type="submission" date="2025-09" db="UniProtKB">
        <authorList>
            <consortium name="Ensembl"/>
        </authorList>
    </citation>
    <scope>IDENTIFICATION</scope>
</reference>
<dbReference type="Gene3D" id="1.50.40.10">
    <property type="entry name" value="Mitochondrial carrier domain"/>
    <property type="match status" value="1"/>
</dbReference>
<dbReference type="PANTHER" id="PTHR24089">
    <property type="entry name" value="SOLUTE CARRIER FAMILY 25"/>
    <property type="match status" value="1"/>
</dbReference>
<dbReference type="FunFam" id="1.50.40.10:FF:000003">
    <property type="entry name" value="Putative calcium-binding mitochondrial carrier protein scamc-2"/>
    <property type="match status" value="1"/>
</dbReference>
<dbReference type="FunCoup" id="A0A665WPH0">
    <property type="interactions" value="1480"/>
</dbReference>
<evidence type="ECO:0000256" key="13">
    <source>
        <dbReference type="RuleBase" id="RU000488"/>
    </source>
</evidence>
<accession>A0A665WPH0</accession>
<dbReference type="AlphaFoldDB" id="A0A665WPH0"/>
<evidence type="ECO:0000256" key="11">
    <source>
        <dbReference type="ARBA" id="ARBA00023136"/>
    </source>
</evidence>
<evidence type="ECO:0000256" key="5">
    <source>
        <dbReference type="ARBA" id="ARBA00022723"/>
    </source>
</evidence>
<evidence type="ECO:0000256" key="1">
    <source>
        <dbReference type="ARBA" id="ARBA00004448"/>
    </source>
</evidence>
<organism evidence="15 16">
    <name type="scientific">Echeneis naucrates</name>
    <name type="common">Live sharksucker</name>
    <dbReference type="NCBI Taxonomy" id="173247"/>
    <lineage>
        <taxon>Eukaryota</taxon>
        <taxon>Metazoa</taxon>
        <taxon>Chordata</taxon>
        <taxon>Craniata</taxon>
        <taxon>Vertebrata</taxon>
        <taxon>Euteleostomi</taxon>
        <taxon>Actinopterygii</taxon>
        <taxon>Neopterygii</taxon>
        <taxon>Teleostei</taxon>
        <taxon>Neoteleostei</taxon>
        <taxon>Acanthomorphata</taxon>
        <taxon>Carangaria</taxon>
        <taxon>Carangiformes</taxon>
        <taxon>Echeneidae</taxon>
        <taxon>Echeneis</taxon>
    </lineage>
</organism>
<keyword evidence="5" id="KW-0479">Metal-binding</keyword>
<evidence type="ECO:0000256" key="2">
    <source>
        <dbReference type="ARBA" id="ARBA00006375"/>
    </source>
</evidence>
<evidence type="ECO:0000313" key="16">
    <source>
        <dbReference type="Proteomes" id="UP000472264"/>
    </source>
</evidence>
<dbReference type="InParanoid" id="A0A665WPH0"/>
<dbReference type="GO" id="GO:0005509">
    <property type="term" value="F:calcium ion binding"/>
    <property type="evidence" value="ECO:0007669"/>
    <property type="project" value="InterPro"/>
</dbReference>
<reference evidence="15" key="2">
    <citation type="submission" date="2025-08" db="UniProtKB">
        <authorList>
            <consortium name="Ensembl"/>
        </authorList>
    </citation>
    <scope>IDENTIFICATION</scope>
</reference>
<dbReference type="InterPro" id="IPR002167">
    <property type="entry name" value="GDC-like"/>
</dbReference>
<sequence>MWQSYACTQDSGLGNRVRSWLWRPPVSSSCFSSGGLGLDKIKVVGRSVCSKGQGWTRFLLQYPPAPISGGIRRHCRHSRAKSSVAWQMGHDGILSSHETQVWVGGLLVVQALKTLKREERDSDGQLDFEEFVHYLQDYEKDLKLVVQSMDRKNAGHVDPREFMQSLHDLGVHISLPHAVKVLKSMDKNGMITISSKDWSNYMMVEKTESIPEIILYWKHSTIFDVGENLMVPDEFTMEEKQTGMWWRHLVAGGGAGAVSRTCTAPLDRLKVMMQVYGSRTNNMCIMSGLMQMIKEGGMRSLWRGNGVNIIKIAPESALKFMAYEQIKRLIGSNKETLSILERFVAGSLAGVIAQSTIYPMEVLKTRLALRKTGQYAGISDCAKQIFRREGLGAFYKGYIPNMLGIIPYAGIDLAVYETLKNSYLQQYGINGADPSVFVLLACGTVSSTCGQLASYPLALVRTRMQAQAATEGSQQATMTGLFRQILQTEGPAGLYRGLAPNFLKVIPAVSISYVVYEHLKTQLGVTSR</sequence>
<keyword evidence="6" id="KW-0677">Repeat</keyword>
<evidence type="ECO:0000313" key="15">
    <source>
        <dbReference type="Ensembl" id="ENSENLP00000045989.1"/>
    </source>
</evidence>
<dbReference type="PROSITE" id="PS50920">
    <property type="entry name" value="SOLCAR"/>
    <property type="match status" value="3"/>
</dbReference>
<comment type="subcellular location">
    <subcellularLocation>
        <location evidence="1">Mitochondrion inner membrane</location>
        <topology evidence="1">Multi-pass membrane protein</topology>
    </subcellularLocation>
</comment>
<evidence type="ECO:0000256" key="12">
    <source>
        <dbReference type="PROSITE-ProRule" id="PRU00282"/>
    </source>
</evidence>
<keyword evidence="11 12" id="KW-0472">Membrane</keyword>
<evidence type="ECO:0000256" key="6">
    <source>
        <dbReference type="ARBA" id="ARBA00022737"/>
    </source>
</evidence>
<dbReference type="GO" id="GO:0055085">
    <property type="term" value="P:transmembrane transport"/>
    <property type="evidence" value="ECO:0007669"/>
    <property type="project" value="InterPro"/>
</dbReference>
<dbReference type="InterPro" id="IPR018108">
    <property type="entry name" value="MCP_transmembrane"/>
</dbReference>
<dbReference type="Ensembl" id="ENSENLT00000047117.1">
    <property type="protein sequence ID" value="ENSENLP00000045989.1"/>
    <property type="gene ID" value="ENSENLG00000019505.1"/>
</dbReference>
<dbReference type="PRINTS" id="PR00926">
    <property type="entry name" value="MITOCARRIER"/>
</dbReference>
<feature type="domain" description="EF-hand" evidence="14">
    <location>
        <begin position="137"/>
        <end position="172"/>
    </location>
</feature>
<reference evidence="15" key="1">
    <citation type="submission" date="2021-04" db="EMBL/GenBank/DDBJ databases">
        <authorList>
            <consortium name="Wellcome Sanger Institute Data Sharing"/>
        </authorList>
    </citation>
    <scope>NUCLEOTIDE SEQUENCE [LARGE SCALE GENOMIC DNA]</scope>
</reference>
<comment type="similarity">
    <text evidence="2 13">Belongs to the mitochondrial carrier (TC 2.A.29) family.</text>
</comment>
<proteinExistence type="inferred from homology"/>
<evidence type="ECO:0000256" key="8">
    <source>
        <dbReference type="ARBA" id="ARBA00022837"/>
    </source>
</evidence>
<dbReference type="SUPFAM" id="SSF47473">
    <property type="entry name" value="EF-hand"/>
    <property type="match status" value="1"/>
</dbReference>
<name>A0A665WPH0_ECHNA</name>
<keyword evidence="10" id="KW-0496">Mitochondrion</keyword>
<dbReference type="PRINTS" id="PR00928">
    <property type="entry name" value="GRAVESDC"/>
</dbReference>
<evidence type="ECO:0000256" key="4">
    <source>
        <dbReference type="ARBA" id="ARBA00022692"/>
    </source>
</evidence>
<keyword evidence="7" id="KW-0999">Mitochondrion inner membrane</keyword>
<feature type="repeat" description="Solcar" evidence="12">
    <location>
        <begin position="434"/>
        <end position="522"/>
    </location>
</feature>
<keyword evidence="9" id="KW-1133">Transmembrane helix</keyword>